<evidence type="ECO:0000313" key="2">
    <source>
        <dbReference type="EMBL" id="PVH65677.1"/>
    </source>
</evidence>
<reference evidence="2" key="1">
    <citation type="submission" date="2018-04" db="EMBL/GenBank/DDBJ databases">
        <title>WGS assembly of Panicum hallii.</title>
        <authorList>
            <person name="Lovell J."/>
            <person name="Jenkins J."/>
            <person name="Lowry D."/>
            <person name="Mamidi S."/>
            <person name="Sreedasyam A."/>
            <person name="Weng X."/>
            <person name="Barry K."/>
            <person name="Bonette J."/>
            <person name="Campitelli B."/>
            <person name="Daum C."/>
            <person name="Gordon S."/>
            <person name="Gould B."/>
            <person name="Lipzen A."/>
            <person name="Macqueen A."/>
            <person name="Palacio-Mejia J."/>
            <person name="Plott C."/>
            <person name="Shakirov E."/>
            <person name="Shu S."/>
            <person name="Yoshinaga Y."/>
            <person name="Zane M."/>
            <person name="Rokhsar D."/>
            <person name="Grimwood J."/>
            <person name="Schmutz J."/>
            <person name="Juenger T."/>
        </authorList>
    </citation>
    <scope>NUCLEOTIDE SEQUENCE [LARGE SCALE GENOMIC DNA]</scope>
    <source>
        <strain evidence="2">FIL2</strain>
    </source>
</reference>
<feature type="region of interest" description="Disordered" evidence="1">
    <location>
        <begin position="58"/>
        <end position="77"/>
    </location>
</feature>
<proteinExistence type="predicted"/>
<name>A0A2T8KU21_9POAL</name>
<protein>
    <submittedName>
        <fullName evidence="2">Uncharacterized protein</fullName>
    </submittedName>
</protein>
<dbReference type="EMBL" id="CM008046">
    <property type="protein sequence ID" value="PVH65677.1"/>
    <property type="molecule type" value="Genomic_DNA"/>
</dbReference>
<sequence length="77" mass="8487">MDDESELTLVFCTYKGALQCGDEEPCYCCQAQQEPQCYCTAGECRAKCPVCNPRCPPETAAEGRPSSLHLSINDTLY</sequence>
<accession>A0A2T8KU21</accession>
<feature type="compositionally biased region" description="Polar residues" evidence="1">
    <location>
        <begin position="68"/>
        <end position="77"/>
    </location>
</feature>
<dbReference type="Gramene" id="PVH65677">
    <property type="protein sequence ID" value="PVH65677"/>
    <property type="gene ID" value="PAHAL_1G050500"/>
</dbReference>
<dbReference type="AlphaFoldDB" id="A0A2T8KU21"/>
<dbReference type="Proteomes" id="UP000243499">
    <property type="component" value="Chromosome 1"/>
</dbReference>
<organism evidence="2">
    <name type="scientific">Panicum hallii</name>
    <dbReference type="NCBI Taxonomy" id="206008"/>
    <lineage>
        <taxon>Eukaryota</taxon>
        <taxon>Viridiplantae</taxon>
        <taxon>Streptophyta</taxon>
        <taxon>Embryophyta</taxon>
        <taxon>Tracheophyta</taxon>
        <taxon>Spermatophyta</taxon>
        <taxon>Magnoliopsida</taxon>
        <taxon>Liliopsida</taxon>
        <taxon>Poales</taxon>
        <taxon>Poaceae</taxon>
        <taxon>PACMAD clade</taxon>
        <taxon>Panicoideae</taxon>
        <taxon>Panicodae</taxon>
        <taxon>Paniceae</taxon>
        <taxon>Panicinae</taxon>
        <taxon>Panicum</taxon>
        <taxon>Panicum sect. Panicum</taxon>
    </lineage>
</organism>
<gene>
    <name evidence="2" type="ORF">PAHAL_1G050500</name>
</gene>
<evidence type="ECO:0000256" key="1">
    <source>
        <dbReference type="SAM" id="MobiDB-lite"/>
    </source>
</evidence>